<dbReference type="Proteomes" id="UP001231189">
    <property type="component" value="Unassembled WGS sequence"/>
</dbReference>
<comment type="subcellular location">
    <subcellularLocation>
        <location evidence="2">Nucleus</location>
    </subcellularLocation>
</comment>
<evidence type="ECO:0000313" key="10">
    <source>
        <dbReference type="Proteomes" id="UP001231189"/>
    </source>
</evidence>
<evidence type="ECO:0000259" key="8">
    <source>
        <dbReference type="Pfam" id="PF13359"/>
    </source>
</evidence>
<sequence>MAGEAEIPAALRGKGMGNLPLRLPSPLAPSQILPSSNFPTGGGDPDLAARISLRSPAPDQGPLFQPRWSLRTSVEAFRPCPSSAMMERFRVIHSTFRRSTETISRYFQQVLYAIGELRGEMIKPASMNTPTKIKNSYRWFPYFRVSTKSCSFYLSDVCGRKHYTSQNVLAAIDFDMRYTYVLAGWEGLAHDASILADNLSRPDGLQIPEGKFYLGDAGYACRPGILPPFRKTRYHLNEFSAKHRPLNARELFNLRHSSLRVTIERAFAALKNRFKVLDQKPFHTFDTQVKLVLACCILHNWILGWGEDEFFEEVVTFDEVETGHGVDAGDNDAWKVKRQERADALWEARGNTTIREEVKKIPPMIPCFSNPYSIPVC</sequence>
<feature type="domain" description="DDE Tnp4" evidence="8">
    <location>
        <begin position="159"/>
        <end position="300"/>
    </location>
</feature>
<dbReference type="PANTHER" id="PTHR22930:SF259">
    <property type="entry name" value="OS08G0106900 PROTEIN"/>
    <property type="match status" value="1"/>
</dbReference>
<keyword evidence="6" id="KW-0378">Hydrolase</keyword>
<dbReference type="Pfam" id="PF13359">
    <property type="entry name" value="DDE_Tnp_4"/>
    <property type="match status" value="1"/>
</dbReference>
<evidence type="ECO:0000256" key="2">
    <source>
        <dbReference type="ARBA" id="ARBA00004123"/>
    </source>
</evidence>
<evidence type="ECO:0000256" key="4">
    <source>
        <dbReference type="ARBA" id="ARBA00022722"/>
    </source>
</evidence>
<dbReference type="GO" id="GO:0046872">
    <property type="term" value="F:metal ion binding"/>
    <property type="evidence" value="ECO:0007669"/>
    <property type="project" value="UniProtKB-KW"/>
</dbReference>
<organism evidence="9 10">
    <name type="scientific">Lolium multiflorum</name>
    <name type="common">Italian ryegrass</name>
    <name type="synonym">Lolium perenne subsp. multiflorum</name>
    <dbReference type="NCBI Taxonomy" id="4521"/>
    <lineage>
        <taxon>Eukaryota</taxon>
        <taxon>Viridiplantae</taxon>
        <taxon>Streptophyta</taxon>
        <taxon>Embryophyta</taxon>
        <taxon>Tracheophyta</taxon>
        <taxon>Spermatophyta</taxon>
        <taxon>Magnoliopsida</taxon>
        <taxon>Liliopsida</taxon>
        <taxon>Poales</taxon>
        <taxon>Poaceae</taxon>
        <taxon>BOP clade</taxon>
        <taxon>Pooideae</taxon>
        <taxon>Poodae</taxon>
        <taxon>Poeae</taxon>
        <taxon>Poeae Chloroplast Group 2 (Poeae type)</taxon>
        <taxon>Loliodinae</taxon>
        <taxon>Loliinae</taxon>
        <taxon>Lolium</taxon>
    </lineage>
</organism>
<proteinExistence type="inferred from homology"/>
<dbReference type="EMBL" id="JAUUTY010000007">
    <property type="protein sequence ID" value="KAK1603782.1"/>
    <property type="molecule type" value="Genomic_DNA"/>
</dbReference>
<dbReference type="AlphaFoldDB" id="A0AAD8VDL2"/>
<dbReference type="InterPro" id="IPR027806">
    <property type="entry name" value="HARBI1_dom"/>
</dbReference>
<evidence type="ECO:0000256" key="5">
    <source>
        <dbReference type="ARBA" id="ARBA00022723"/>
    </source>
</evidence>
<accession>A0AAD8VDL2</accession>
<dbReference type="GO" id="GO:0005634">
    <property type="term" value="C:nucleus"/>
    <property type="evidence" value="ECO:0007669"/>
    <property type="project" value="UniProtKB-SubCell"/>
</dbReference>
<dbReference type="GO" id="GO:0004518">
    <property type="term" value="F:nuclease activity"/>
    <property type="evidence" value="ECO:0007669"/>
    <property type="project" value="UniProtKB-KW"/>
</dbReference>
<evidence type="ECO:0000256" key="3">
    <source>
        <dbReference type="ARBA" id="ARBA00006958"/>
    </source>
</evidence>
<keyword evidence="10" id="KW-1185">Reference proteome</keyword>
<dbReference type="GO" id="GO:0016787">
    <property type="term" value="F:hydrolase activity"/>
    <property type="evidence" value="ECO:0007669"/>
    <property type="project" value="UniProtKB-KW"/>
</dbReference>
<keyword evidence="5" id="KW-0479">Metal-binding</keyword>
<evidence type="ECO:0000256" key="6">
    <source>
        <dbReference type="ARBA" id="ARBA00022801"/>
    </source>
</evidence>
<name>A0AAD8VDL2_LOLMU</name>
<evidence type="ECO:0000256" key="1">
    <source>
        <dbReference type="ARBA" id="ARBA00001968"/>
    </source>
</evidence>
<evidence type="ECO:0000313" key="9">
    <source>
        <dbReference type="EMBL" id="KAK1603782.1"/>
    </source>
</evidence>
<keyword evidence="4" id="KW-0540">Nuclease</keyword>
<keyword evidence="7" id="KW-0539">Nucleus</keyword>
<dbReference type="InterPro" id="IPR045249">
    <property type="entry name" value="HARBI1-like"/>
</dbReference>
<comment type="cofactor">
    <cofactor evidence="1">
        <name>a divalent metal cation</name>
        <dbReference type="ChEBI" id="CHEBI:60240"/>
    </cofactor>
</comment>
<evidence type="ECO:0000256" key="7">
    <source>
        <dbReference type="ARBA" id="ARBA00023242"/>
    </source>
</evidence>
<protein>
    <recommendedName>
        <fullName evidence="8">DDE Tnp4 domain-containing protein</fullName>
    </recommendedName>
</protein>
<comment type="similarity">
    <text evidence="3">Belongs to the HARBI1 family.</text>
</comment>
<comment type="caution">
    <text evidence="9">The sequence shown here is derived from an EMBL/GenBank/DDBJ whole genome shotgun (WGS) entry which is preliminary data.</text>
</comment>
<dbReference type="PANTHER" id="PTHR22930">
    <property type="match status" value="1"/>
</dbReference>
<reference evidence="9" key="1">
    <citation type="submission" date="2023-07" db="EMBL/GenBank/DDBJ databases">
        <title>A chromosome-level genome assembly of Lolium multiflorum.</title>
        <authorList>
            <person name="Chen Y."/>
            <person name="Copetti D."/>
            <person name="Kolliker R."/>
            <person name="Studer B."/>
        </authorList>
    </citation>
    <scope>NUCLEOTIDE SEQUENCE</scope>
    <source>
        <strain evidence="9">02402/16</strain>
        <tissue evidence="9">Leaf</tissue>
    </source>
</reference>
<gene>
    <name evidence="9" type="ORF">QYE76_027455</name>
</gene>